<dbReference type="Proteomes" id="UP001158087">
    <property type="component" value="Unassembled WGS sequence"/>
</dbReference>
<comment type="caution">
    <text evidence="1">The sequence shown here is derived from an EMBL/GenBank/DDBJ whole genome shotgun (WGS) entry which is preliminary data.</text>
</comment>
<dbReference type="EMBL" id="JAODYY010000015">
    <property type="protein sequence ID" value="MDH0126649.1"/>
    <property type="molecule type" value="Genomic_DNA"/>
</dbReference>
<organism evidence="1 2">
    <name type="scientific">Brucella intermedia GD04153</name>
    <dbReference type="NCBI Taxonomy" id="2975438"/>
    <lineage>
        <taxon>Bacteria</taxon>
        <taxon>Pseudomonadati</taxon>
        <taxon>Pseudomonadota</taxon>
        <taxon>Alphaproteobacteria</taxon>
        <taxon>Hyphomicrobiales</taxon>
        <taxon>Brucellaceae</taxon>
        <taxon>Brucella/Ochrobactrum group</taxon>
        <taxon>Brucella</taxon>
    </lineage>
</organism>
<gene>
    <name evidence="1" type="ORF">N7376_21985</name>
</gene>
<evidence type="ECO:0000313" key="2">
    <source>
        <dbReference type="Proteomes" id="UP001158087"/>
    </source>
</evidence>
<dbReference type="AlphaFoldDB" id="A0AA42H3W5"/>
<evidence type="ECO:0000313" key="1">
    <source>
        <dbReference type="EMBL" id="MDH0126649.1"/>
    </source>
</evidence>
<accession>A0AA42H3W5</accession>
<proteinExistence type="predicted"/>
<name>A0AA42H3W5_9HYPH</name>
<sequence>MSEQRISAYGKTVSEDNKMSMGFTAIDDARYWAEELQKAEYKGLGDTREAARYRVAKRTGVSESYLKRLRYRYEEMTDVAGSAYRALMLAYNDMCQRNDEAAARYYAERQNLRANHETFNELVQEDMGEGSACLQAELEEEAKRTKAFKAKTARIAQMAVAAQTNASRRYAPKQGSKLS</sequence>
<reference evidence="1" key="1">
    <citation type="submission" date="2022-09" db="EMBL/GenBank/DDBJ databases">
        <title>Intensive care unit water sources are persistently colonized with multi-drug resistant bacteria and are the site of extensive horizontal gene transfer of antibiotic resistance genes.</title>
        <authorList>
            <person name="Diorio-Toth L."/>
        </authorList>
    </citation>
    <scope>NUCLEOTIDE SEQUENCE</scope>
    <source>
        <strain evidence="1">GD04153</strain>
    </source>
</reference>
<protein>
    <submittedName>
        <fullName evidence="1">Uncharacterized protein</fullName>
    </submittedName>
</protein>